<dbReference type="AlphaFoldDB" id="A0A1D1VEW9"/>
<protein>
    <submittedName>
        <fullName evidence="1">Uncharacterized protein</fullName>
    </submittedName>
</protein>
<dbReference type="EMBL" id="BDGG01000006">
    <property type="protein sequence ID" value="GAV00172.1"/>
    <property type="molecule type" value="Genomic_DNA"/>
</dbReference>
<gene>
    <name evidence="1" type="primary">RvY_11059-1</name>
    <name evidence="1" type="synonym">RvY_11059.1</name>
    <name evidence="1" type="ORF">RvY_11059</name>
</gene>
<accession>A0A1D1VEW9</accession>
<dbReference type="Proteomes" id="UP000186922">
    <property type="component" value="Unassembled WGS sequence"/>
</dbReference>
<proteinExistence type="predicted"/>
<name>A0A1D1VEW9_RAMVA</name>
<reference evidence="1 2" key="1">
    <citation type="journal article" date="2016" name="Nat. Commun.">
        <title>Extremotolerant tardigrade genome and improved radiotolerance of human cultured cells by tardigrade-unique protein.</title>
        <authorList>
            <person name="Hashimoto T."/>
            <person name="Horikawa D.D."/>
            <person name="Saito Y."/>
            <person name="Kuwahara H."/>
            <person name="Kozuka-Hata H."/>
            <person name="Shin-I T."/>
            <person name="Minakuchi Y."/>
            <person name="Ohishi K."/>
            <person name="Motoyama A."/>
            <person name="Aizu T."/>
            <person name="Enomoto A."/>
            <person name="Kondo K."/>
            <person name="Tanaka S."/>
            <person name="Hara Y."/>
            <person name="Koshikawa S."/>
            <person name="Sagara H."/>
            <person name="Miura T."/>
            <person name="Yokobori S."/>
            <person name="Miyagawa K."/>
            <person name="Suzuki Y."/>
            <person name="Kubo T."/>
            <person name="Oyama M."/>
            <person name="Kohara Y."/>
            <person name="Fujiyama A."/>
            <person name="Arakawa K."/>
            <person name="Katayama T."/>
            <person name="Toyoda A."/>
            <person name="Kunieda T."/>
        </authorList>
    </citation>
    <scope>NUCLEOTIDE SEQUENCE [LARGE SCALE GENOMIC DNA]</scope>
    <source>
        <strain evidence="1 2">YOKOZUNA-1</strain>
    </source>
</reference>
<sequence length="60" mass="7094">MKRIQRILYKKRRTLRYAAECGALGRQLLAVHVNDESSSQMQILEKKVEIARRVIVEKRL</sequence>
<evidence type="ECO:0000313" key="1">
    <source>
        <dbReference type="EMBL" id="GAV00172.1"/>
    </source>
</evidence>
<keyword evidence="2" id="KW-1185">Reference proteome</keyword>
<organism evidence="1 2">
    <name type="scientific">Ramazzottius varieornatus</name>
    <name type="common">Water bear</name>
    <name type="synonym">Tardigrade</name>
    <dbReference type="NCBI Taxonomy" id="947166"/>
    <lineage>
        <taxon>Eukaryota</taxon>
        <taxon>Metazoa</taxon>
        <taxon>Ecdysozoa</taxon>
        <taxon>Tardigrada</taxon>
        <taxon>Eutardigrada</taxon>
        <taxon>Parachela</taxon>
        <taxon>Hypsibioidea</taxon>
        <taxon>Ramazzottiidae</taxon>
        <taxon>Ramazzottius</taxon>
    </lineage>
</organism>
<evidence type="ECO:0000313" key="2">
    <source>
        <dbReference type="Proteomes" id="UP000186922"/>
    </source>
</evidence>
<comment type="caution">
    <text evidence="1">The sequence shown here is derived from an EMBL/GenBank/DDBJ whole genome shotgun (WGS) entry which is preliminary data.</text>
</comment>